<evidence type="ECO:0000313" key="1">
    <source>
        <dbReference type="EMBL" id="KAK2885349.1"/>
    </source>
</evidence>
<keyword evidence="2" id="KW-1185">Reference proteome</keyword>
<evidence type="ECO:0000313" key="2">
    <source>
        <dbReference type="Proteomes" id="UP001187343"/>
    </source>
</evidence>
<name>A0AA88TSA9_9TELE</name>
<dbReference type="EMBL" id="JAUYZG010000016">
    <property type="protein sequence ID" value="KAK2885349.1"/>
    <property type="molecule type" value="Genomic_DNA"/>
</dbReference>
<dbReference type="AlphaFoldDB" id="A0AA88TSA9"/>
<organism evidence="1 2">
    <name type="scientific">Cirrhinus molitorella</name>
    <name type="common">mud carp</name>
    <dbReference type="NCBI Taxonomy" id="172907"/>
    <lineage>
        <taxon>Eukaryota</taxon>
        <taxon>Metazoa</taxon>
        <taxon>Chordata</taxon>
        <taxon>Craniata</taxon>
        <taxon>Vertebrata</taxon>
        <taxon>Euteleostomi</taxon>
        <taxon>Actinopterygii</taxon>
        <taxon>Neopterygii</taxon>
        <taxon>Teleostei</taxon>
        <taxon>Ostariophysi</taxon>
        <taxon>Cypriniformes</taxon>
        <taxon>Cyprinidae</taxon>
        <taxon>Labeoninae</taxon>
        <taxon>Labeonini</taxon>
        <taxon>Cirrhinus</taxon>
    </lineage>
</organism>
<reference evidence="1" key="1">
    <citation type="submission" date="2023-08" db="EMBL/GenBank/DDBJ databases">
        <title>Chromosome-level Genome Assembly of mud carp (Cirrhinus molitorella).</title>
        <authorList>
            <person name="Liu H."/>
        </authorList>
    </citation>
    <scope>NUCLEOTIDE SEQUENCE</scope>
    <source>
        <strain evidence="1">Prfri</strain>
        <tissue evidence="1">Muscle</tissue>
    </source>
</reference>
<proteinExistence type="predicted"/>
<dbReference type="Proteomes" id="UP001187343">
    <property type="component" value="Unassembled WGS sequence"/>
</dbReference>
<accession>A0AA88TSA9</accession>
<gene>
    <name evidence="1" type="ORF">Q8A67_016186</name>
</gene>
<comment type="caution">
    <text evidence="1">The sequence shown here is derived from an EMBL/GenBank/DDBJ whole genome shotgun (WGS) entry which is preliminary data.</text>
</comment>
<protein>
    <submittedName>
        <fullName evidence="1">Uncharacterized protein</fullName>
    </submittedName>
</protein>
<sequence>MRPFLARERLAQPHADWLDAPLDGCIRDRQQTPVCREKAAAASASLSNTNKKTSKNISGISECSNQESSLHFKRSHPPIEYCSGNTFLPRPGSHTGHICS</sequence>